<evidence type="ECO:0000313" key="5">
    <source>
        <dbReference type="Proteomes" id="UP000439983"/>
    </source>
</evidence>
<evidence type="ECO:0000313" key="4">
    <source>
        <dbReference type="EMBL" id="MQX16186.1"/>
    </source>
</evidence>
<dbReference type="InterPro" id="IPR010426">
    <property type="entry name" value="MTTB_MeTrfase"/>
</dbReference>
<name>A0A6N7LF25_SINTE</name>
<dbReference type="Pfam" id="PF06253">
    <property type="entry name" value="MTTB"/>
    <property type="match status" value="1"/>
</dbReference>
<sequence length="157" mass="17528">QAAHESANTLNMTLLAGTNFVLHAAGWLEGGLVSSYEKFMIDQDQLGMMQKMAEGVDLSENAQALDAIREVGPGSHYLGCAHTQANFQTAFYRSPLADNNSFEQWEIEGEKRIEQRANALARSWLEHYEAPYLDPAIDEALKDYIAKRKDSMPDAFT</sequence>
<evidence type="ECO:0000256" key="3">
    <source>
        <dbReference type="ARBA" id="ARBA00022679"/>
    </source>
</evidence>
<protein>
    <submittedName>
        <fullName evidence="4">Trimethylamine methyltransferase</fullName>
    </submittedName>
</protein>
<comment type="similarity">
    <text evidence="1">Belongs to the trimethylamine methyltransferase family.</text>
</comment>
<reference evidence="4 5" key="1">
    <citation type="journal article" date="2013" name="Genome Biol.">
        <title>Comparative genomics of the core and accessory genomes of 48 Sinorhizobium strains comprising five genospecies.</title>
        <authorList>
            <person name="Sugawara M."/>
            <person name="Epstein B."/>
            <person name="Badgley B.D."/>
            <person name="Unno T."/>
            <person name="Xu L."/>
            <person name="Reese J."/>
            <person name="Gyaneshwar P."/>
            <person name="Denny R."/>
            <person name="Mudge J."/>
            <person name="Bharti A.K."/>
            <person name="Farmer A.D."/>
            <person name="May G.D."/>
            <person name="Woodward J.E."/>
            <person name="Medigue C."/>
            <person name="Vallenet D."/>
            <person name="Lajus A."/>
            <person name="Rouy Z."/>
            <person name="Martinez-Vaz B."/>
            <person name="Tiffin P."/>
            <person name="Young N.D."/>
            <person name="Sadowsky M.J."/>
        </authorList>
    </citation>
    <scope>NUCLEOTIDE SEQUENCE [LARGE SCALE GENOMIC DNA]</scope>
    <source>
        <strain evidence="4 5">USDA4894</strain>
    </source>
</reference>
<gene>
    <name evidence="4" type="ORF">GHK62_15845</name>
</gene>
<dbReference type="AlphaFoldDB" id="A0A6N7LF25"/>
<feature type="non-terminal residue" evidence="4">
    <location>
        <position position="1"/>
    </location>
</feature>
<dbReference type="GO" id="GO:0032259">
    <property type="term" value="P:methylation"/>
    <property type="evidence" value="ECO:0007669"/>
    <property type="project" value="UniProtKB-KW"/>
</dbReference>
<dbReference type="RefSeq" id="WP_193571417.1">
    <property type="nucleotide sequence ID" value="NZ_WITC01000059.1"/>
</dbReference>
<accession>A0A6N7LF25</accession>
<dbReference type="GO" id="GO:0008168">
    <property type="term" value="F:methyltransferase activity"/>
    <property type="evidence" value="ECO:0007669"/>
    <property type="project" value="UniProtKB-KW"/>
</dbReference>
<dbReference type="GO" id="GO:0015948">
    <property type="term" value="P:methanogenesis"/>
    <property type="evidence" value="ECO:0007669"/>
    <property type="project" value="InterPro"/>
</dbReference>
<proteinExistence type="inferred from homology"/>
<dbReference type="EMBL" id="WITC01000059">
    <property type="protein sequence ID" value="MQX16186.1"/>
    <property type="molecule type" value="Genomic_DNA"/>
</dbReference>
<evidence type="ECO:0000256" key="1">
    <source>
        <dbReference type="ARBA" id="ARBA00007137"/>
    </source>
</evidence>
<organism evidence="4 5">
    <name type="scientific">Sinorhizobium terangae</name>
    <dbReference type="NCBI Taxonomy" id="110322"/>
    <lineage>
        <taxon>Bacteria</taxon>
        <taxon>Pseudomonadati</taxon>
        <taxon>Pseudomonadota</taxon>
        <taxon>Alphaproteobacteria</taxon>
        <taxon>Hyphomicrobiales</taxon>
        <taxon>Rhizobiaceae</taxon>
        <taxon>Sinorhizobium/Ensifer group</taxon>
        <taxon>Sinorhizobium</taxon>
    </lineage>
</organism>
<evidence type="ECO:0000256" key="2">
    <source>
        <dbReference type="ARBA" id="ARBA00022603"/>
    </source>
</evidence>
<dbReference type="InterPro" id="IPR038601">
    <property type="entry name" value="MttB-like_sf"/>
</dbReference>
<keyword evidence="3 4" id="KW-0808">Transferase</keyword>
<keyword evidence="5" id="KW-1185">Reference proteome</keyword>
<keyword evidence="2 4" id="KW-0489">Methyltransferase</keyword>
<dbReference type="Gene3D" id="3.20.20.480">
    <property type="entry name" value="Trimethylamine methyltransferase-like"/>
    <property type="match status" value="1"/>
</dbReference>
<dbReference type="Proteomes" id="UP000439983">
    <property type="component" value="Unassembled WGS sequence"/>
</dbReference>
<comment type="caution">
    <text evidence="4">The sequence shown here is derived from an EMBL/GenBank/DDBJ whole genome shotgun (WGS) entry which is preliminary data.</text>
</comment>